<dbReference type="Proteomes" id="UP000239576">
    <property type="component" value="Unassembled WGS sequence"/>
</dbReference>
<dbReference type="Pfam" id="PF13844">
    <property type="entry name" value="Glyco_transf_41"/>
    <property type="match status" value="2"/>
</dbReference>
<dbReference type="Gene3D" id="3.40.50.11380">
    <property type="match status" value="1"/>
</dbReference>
<sequence length="742" mass="84179">MVQDASDTQSNWQQAALCLAKGDYGQAIDRYQQLIDAEPQVKAHYWHLGLASLLLGEEAEAQTVWMMAMMDGDAEQIEQWTDELAQFLRSQAEQQEASANHELAWLLRQYLREVAPHDVHNLLHLIQRAIELNRFAGEDLAAWGVTELLRSATSNPAVIDQALLTQALQTVLKYAPRDPALLDFAAVVLDLAADPLAVVHTLMLTSVVIAYELNCPSLAIRYVQLCQKRCPQDLEVLSHLSTFYQNAGQHEQGIETAREWCILARSLPDQVFGAFLLLRALTRAGGYWKEIFELASLQESLLRSLADSQTAPLDQSTALRLVTTTFFLPYVRDDLEGNRLAQNHLLTLCQSSIRTYAAEAATRYQQGLARRRDRPDTHQRRRIGYFSHCMRRHSVGWLSRWLLQHHDREQFELYGYFWNYHQGNDSLQDWFVEQVDHARKLGRDGLAIAEQIYQDDIDILIDLDSITADVCSEVMALKPAPIQATWLGWDASGLPAIDYFIADPYVLSDAAEAHYAEKIWRLPQTYLAVDGFEIGIPTLRRDDLGIPADAIIYLSGQSASKRHPETVRSQLRIIAAVPNSYLLIKGITDDRAIQTYFAQVAEAEGVSSGRLRFLPEVPAEAVHRANLAIADVVLDTYPYNGATTTMETLWMGIPLVTRVGEQFASRNSYTMMVNAGIEEGIAWTNEAYVEWGIRFGKDAALRQQVAWKLQRSRQTAPLWNAKQFTREMEHAYKQMWQAYIER</sequence>
<dbReference type="InterPro" id="IPR029489">
    <property type="entry name" value="OGT/SEC/SPY_C"/>
</dbReference>
<reference evidence="7 8" key="2">
    <citation type="submission" date="2018-03" db="EMBL/GenBank/DDBJ databases">
        <title>The ancient ancestry and fast evolution of plastids.</title>
        <authorList>
            <person name="Moore K.R."/>
            <person name="Magnabosco C."/>
            <person name="Momper L."/>
            <person name="Gold D.A."/>
            <person name="Bosak T."/>
            <person name="Fournier G.P."/>
        </authorList>
    </citation>
    <scope>NUCLEOTIDE SEQUENCE [LARGE SCALE GENOMIC DNA]</scope>
    <source>
        <strain evidence="7 8">ULC18</strain>
    </source>
</reference>
<dbReference type="PANTHER" id="PTHR44835">
    <property type="entry name" value="UDP-N-ACETYLGLUCOSAMINE--PEPTIDE N-ACETYLGLUCOSAMINYLTRANSFERASE SPINDLY-RELATED"/>
    <property type="match status" value="1"/>
</dbReference>
<evidence type="ECO:0000256" key="3">
    <source>
        <dbReference type="ARBA" id="ARBA00022679"/>
    </source>
</evidence>
<dbReference type="InterPro" id="IPR011990">
    <property type="entry name" value="TPR-like_helical_dom_sf"/>
</dbReference>
<dbReference type="Gene3D" id="1.25.40.10">
    <property type="entry name" value="Tetratricopeptide repeat domain"/>
    <property type="match status" value="1"/>
</dbReference>
<keyword evidence="5" id="KW-0802">TPR repeat</keyword>
<name>A0A2T1EJL3_9CYAN</name>
<keyword evidence="8" id="KW-1185">Reference proteome</keyword>
<dbReference type="OrthoDB" id="146908at2"/>
<proteinExistence type="predicted"/>
<comment type="pathway">
    <text evidence="1">Protein modification; protein glycosylation.</text>
</comment>
<evidence type="ECO:0000256" key="1">
    <source>
        <dbReference type="ARBA" id="ARBA00004922"/>
    </source>
</evidence>
<keyword evidence="2" id="KW-0328">Glycosyltransferase</keyword>
<reference evidence="8" key="1">
    <citation type="submission" date="2018-02" db="EMBL/GenBank/DDBJ databases">
        <authorList>
            <person name="Moore K."/>
            <person name="Momper L."/>
        </authorList>
    </citation>
    <scope>NUCLEOTIDE SEQUENCE [LARGE SCALE GENOMIC DNA]</scope>
    <source>
        <strain evidence="8">ULC18</strain>
    </source>
</reference>
<evidence type="ECO:0000259" key="6">
    <source>
        <dbReference type="Pfam" id="PF13844"/>
    </source>
</evidence>
<evidence type="ECO:0000256" key="5">
    <source>
        <dbReference type="ARBA" id="ARBA00022803"/>
    </source>
</evidence>
<dbReference type="AlphaFoldDB" id="A0A2T1EJL3"/>
<evidence type="ECO:0000256" key="4">
    <source>
        <dbReference type="ARBA" id="ARBA00022737"/>
    </source>
</evidence>
<evidence type="ECO:0000256" key="2">
    <source>
        <dbReference type="ARBA" id="ARBA00022676"/>
    </source>
</evidence>
<protein>
    <submittedName>
        <fullName evidence="7">O-linked N-acetylglucosamine transferase, SPINDLY family protein</fullName>
    </submittedName>
</protein>
<keyword evidence="3 7" id="KW-0808">Transferase</keyword>
<dbReference type="GO" id="GO:0016757">
    <property type="term" value="F:glycosyltransferase activity"/>
    <property type="evidence" value="ECO:0007669"/>
    <property type="project" value="UniProtKB-KW"/>
</dbReference>
<gene>
    <name evidence="7" type="ORF">C7B82_04845</name>
</gene>
<keyword evidence="4" id="KW-0677">Repeat</keyword>
<dbReference type="Gene3D" id="3.40.50.2000">
    <property type="entry name" value="Glycogen Phosphorylase B"/>
    <property type="match status" value="1"/>
</dbReference>
<comment type="caution">
    <text evidence="7">The sequence shown here is derived from an EMBL/GenBank/DDBJ whole genome shotgun (WGS) entry which is preliminary data.</text>
</comment>
<dbReference type="PANTHER" id="PTHR44835:SF1">
    <property type="entry name" value="PROTEIN O-GLCNAC TRANSFERASE"/>
    <property type="match status" value="1"/>
</dbReference>
<dbReference type="SUPFAM" id="SSF48452">
    <property type="entry name" value="TPR-like"/>
    <property type="match status" value="1"/>
</dbReference>
<evidence type="ECO:0000313" key="8">
    <source>
        <dbReference type="Proteomes" id="UP000239576"/>
    </source>
</evidence>
<organism evidence="7 8">
    <name type="scientific">Stenomitos frigidus ULC18</name>
    <dbReference type="NCBI Taxonomy" id="2107698"/>
    <lineage>
        <taxon>Bacteria</taxon>
        <taxon>Bacillati</taxon>
        <taxon>Cyanobacteriota</taxon>
        <taxon>Cyanophyceae</taxon>
        <taxon>Leptolyngbyales</taxon>
        <taxon>Leptolyngbyaceae</taxon>
        <taxon>Stenomitos</taxon>
    </lineage>
</organism>
<evidence type="ECO:0000313" key="7">
    <source>
        <dbReference type="EMBL" id="PSB32950.1"/>
    </source>
</evidence>
<feature type="domain" description="O-GlcNAc transferase C-terminal" evidence="6">
    <location>
        <begin position="540"/>
        <end position="728"/>
    </location>
</feature>
<dbReference type="EMBL" id="PVWK01000023">
    <property type="protein sequence ID" value="PSB32950.1"/>
    <property type="molecule type" value="Genomic_DNA"/>
</dbReference>
<dbReference type="SUPFAM" id="SSF53756">
    <property type="entry name" value="UDP-Glycosyltransferase/glycogen phosphorylase"/>
    <property type="match status" value="1"/>
</dbReference>
<feature type="domain" description="O-GlcNAc transferase C-terminal" evidence="6">
    <location>
        <begin position="371"/>
        <end position="530"/>
    </location>
</feature>
<accession>A0A2T1EJL3</accession>
<dbReference type="InterPro" id="IPR051939">
    <property type="entry name" value="Glycosyltr_41/O-GlcNAc_trsf"/>
</dbReference>